<accession>A0A1L1PEP4</accession>
<keyword evidence="3" id="KW-1185">Reference proteome</keyword>
<reference evidence="3" key="1">
    <citation type="submission" date="2014-11" db="EMBL/GenBank/DDBJ databases">
        <title>Draft genome sequence of Hydrogenophaga intermedia S1.</title>
        <authorList>
            <person name="Gan H.M."/>
            <person name="Chew T.H."/>
            <person name="Stolz A."/>
        </authorList>
    </citation>
    <scope>NUCLEOTIDE SEQUENCE [LARGE SCALE GENOMIC DNA]</scope>
    <source>
        <strain evidence="3">S1</strain>
    </source>
</reference>
<name>A0A1L1PEP4_HYDIT</name>
<sequence precursor="true">MKPLRAAPVLAAALIVLASTAQAQTQGKLDFKPPDLPAEFKGLKSLQQIGGACDVLFNRTTKTLTDEYFKSTDSERAGAVFGWMRNLVARRHALETAGVTGMGIATADIPVIQAAFRAPNMSPAGMERAFKFCDDLGDSVTVAAKQALDASEWADYQAQVSRRTLKALMDNAPPEKKAD</sequence>
<dbReference type="RefSeq" id="WP_009516929.1">
    <property type="nucleotide sequence ID" value="NZ_CCAE010000025.1"/>
</dbReference>
<protein>
    <submittedName>
        <fullName evidence="2">Uncharacterized protein</fullName>
    </submittedName>
</protein>
<evidence type="ECO:0000313" key="3">
    <source>
        <dbReference type="Proteomes" id="UP000028878"/>
    </source>
</evidence>
<evidence type="ECO:0000313" key="2">
    <source>
        <dbReference type="EMBL" id="CDN88522.1"/>
    </source>
</evidence>
<keyword evidence="1" id="KW-0732">Signal</keyword>
<evidence type="ECO:0000256" key="1">
    <source>
        <dbReference type="SAM" id="SignalP"/>
    </source>
</evidence>
<feature type="signal peptide" evidence="1">
    <location>
        <begin position="1"/>
        <end position="23"/>
    </location>
</feature>
<organism evidence="2 3">
    <name type="scientific">Hydrogenophaga intermedia</name>
    <dbReference type="NCBI Taxonomy" id="65786"/>
    <lineage>
        <taxon>Bacteria</taxon>
        <taxon>Pseudomonadati</taxon>
        <taxon>Pseudomonadota</taxon>
        <taxon>Betaproteobacteria</taxon>
        <taxon>Burkholderiales</taxon>
        <taxon>Comamonadaceae</taxon>
        <taxon>Hydrogenophaga</taxon>
    </lineage>
</organism>
<dbReference type="AlphaFoldDB" id="A0A1L1PEP4"/>
<dbReference type="EMBL" id="CCAE010000025">
    <property type="protein sequence ID" value="CDN88522.1"/>
    <property type="molecule type" value="Genomic_DNA"/>
</dbReference>
<proteinExistence type="predicted"/>
<gene>
    <name evidence="2" type="ORF">BN948_02957</name>
</gene>
<feature type="chain" id="PRO_5009681443" evidence="1">
    <location>
        <begin position="24"/>
        <end position="179"/>
    </location>
</feature>
<dbReference type="Proteomes" id="UP000028878">
    <property type="component" value="Unassembled WGS sequence"/>
</dbReference>